<comment type="caution">
    <text evidence="1">The sequence shown here is derived from an EMBL/GenBank/DDBJ whole genome shotgun (WGS) entry which is preliminary data.</text>
</comment>
<protein>
    <submittedName>
        <fullName evidence="1">Uncharacterized protein</fullName>
    </submittedName>
</protein>
<keyword evidence="2" id="KW-1185">Reference proteome</keyword>
<dbReference type="EMBL" id="MU276651">
    <property type="protein sequence ID" value="KAI0037938.1"/>
    <property type="molecule type" value="Genomic_DNA"/>
</dbReference>
<reference evidence="1" key="1">
    <citation type="submission" date="2021-02" db="EMBL/GenBank/DDBJ databases">
        <authorList>
            <consortium name="DOE Joint Genome Institute"/>
            <person name="Ahrendt S."/>
            <person name="Looney B.P."/>
            <person name="Miyauchi S."/>
            <person name="Morin E."/>
            <person name="Drula E."/>
            <person name="Courty P.E."/>
            <person name="Chicoki N."/>
            <person name="Fauchery L."/>
            <person name="Kohler A."/>
            <person name="Kuo A."/>
            <person name="Labutti K."/>
            <person name="Pangilinan J."/>
            <person name="Lipzen A."/>
            <person name="Riley R."/>
            <person name="Andreopoulos W."/>
            <person name="He G."/>
            <person name="Johnson J."/>
            <person name="Barry K.W."/>
            <person name="Grigoriev I.V."/>
            <person name="Nagy L."/>
            <person name="Hibbett D."/>
            <person name="Henrissat B."/>
            <person name="Matheny P.B."/>
            <person name="Labbe J."/>
            <person name="Martin F."/>
        </authorList>
    </citation>
    <scope>NUCLEOTIDE SEQUENCE</scope>
    <source>
        <strain evidence="1">FP105234-sp</strain>
    </source>
</reference>
<evidence type="ECO:0000313" key="2">
    <source>
        <dbReference type="Proteomes" id="UP000814033"/>
    </source>
</evidence>
<name>A0ACB8R1R6_9AGAM</name>
<gene>
    <name evidence="1" type="ORF">FA95DRAFT_1340796</name>
</gene>
<reference evidence="1" key="2">
    <citation type="journal article" date="2022" name="New Phytol.">
        <title>Evolutionary transition to the ectomycorrhizal habit in the genomes of a hyperdiverse lineage of mushroom-forming fungi.</title>
        <authorList>
            <person name="Looney B."/>
            <person name="Miyauchi S."/>
            <person name="Morin E."/>
            <person name="Drula E."/>
            <person name="Courty P.E."/>
            <person name="Kohler A."/>
            <person name="Kuo A."/>
            <person name="LaButti K."/>
            <person name="Pangilinan J."/>
            <person name="Lipzen A."/>
            <person name="Riley R."/>
            <person name="Andreopoulos W."/>
            <person name="He G."/>
            <person name="Johnson J."/>
            <person name="Nolan M."/>
            <person name="Tritt A."/>
            <person name="Barry K.W."/>
            <person name="Grigoriev I.V."/>
            <person name="Nagy L.G."/>
            <person name="Hibbett D."/>
            <person name="Henrissat B."/>
            <person name="Matheny P.B."/>
            <person name="Labbe J."/>
            <person name="Martin F.M."/>
        </authorList>
    </citation>
    <scope>NUCLEOTIDE SEQUENCE</scope>
    <source>
        <strain evidence="1">FP105234-sp</strain>
    </source>
</reference>
<sequence length="84" mass="9396">MQKKQLARKKSNCGDPRSTAVIAHAAVRAKRPLWSLIAQQTAQTVLGDGRHPAYRARRRGTLCTISLRRCARPSLIQRSIPPPR</sequence>
<evidence type="ECO:0000313" key="1">
    <source>
        <dbReference type="EMBL" id="KAI0037938.1"/>
    </source>
</evidence>
<organism evidence="1 2">
    <name type="scientific">Auriscalpium vulgare</name>
    <dbReference type="NCBI Taxonomy" id="40419"/>
    <lineage>
        <taxon>Eukaryota</taxon>
        <taxon>Fungi</taxon>
        <taxon>Dikarya</taxon>
        <taxon>Basidiomycota</taxon>
        <taxon>Agaricomycotina</taxon>
        <taxon>Agaricomycetes</taxon>
        <taxon>Russulales</taxon>
        <taxon>Auriscalpiaceae</taxon>
        <taxon>Auriscalpium</taxon>
    </lineage>
</organism>
<dbReference type="Proteomes" id="UP000814033">
    <property type="component" value="Unassembled WGS sequence"/>
</dbReference>
<proteinExistence type="predicted"/>
<accession>A0ACB8R1R6</accession>